<feature type="domain" description="DET1- and DDB1-associated protein 1" evidence="1">
    <location>
        <begin position="16"/>
        <end position="47"/>
    </location>
</feature>
<gene>
    <name evidence="2" type="ORF">IFM89_034216</name>
</gene>
<evidence type="ECO:0000313" key="2">
    <source>
        <dbReference type="EMBL" id="KAF9594594.1"/>
    </source>
</evidence>
<protein>
    <recommendedName>
        <fullName evidence="1">DET1- and DDB1-associated protein 1 domain-containing protein</fullName>
    </recommendedName>
</protein>
<accession>A0A835LK61</accession>
<dbReference type="AlphaFoldDB" id="A0A835LK61"/>
<sequence length="54" mass="5805">MAGALTHTFLVIIKNQKELTAATYHPTHDPTSAPPDQVIATEATNILEEVLSTC</sequence>
<dbReference type="Pfam" id="PF10172">
    <property type="entry name" value="DDA1"/>
    <property type="match status" value="1"/>
</dbReference>
<evidence type="ECO:0000313" key="3">
    <source>
        <dbReference type="Proteomes" id="UP000631114"/>
    </source>
</evidence>
<dbReference type="InterPro" id="IPR018276">
    <property type="entry name" value="DDA1_dom"/>
</dbReference>
<dbReference type="Proteomes" id="UP000631114">
    <property type="component" value="Unassembled WGS sequence"/>
</dbReference>
<reference evidence="2 3" key="1">
    <citation type="submission" date="2020-10" db="EMBL/GenBank/DDBJ databases">
        <title>The Coptis chinensis genome and diversification of protoberbering-type alkaloids.</title>
        <authorList>
            <person name="Wang B."/>
            <person name="Shu S."/>
            <person name="Song C."/>
            <person name="Liu Y."/>
        </authorList>
    </citation>
    <scope>NUCLEOTIDE SEQUENCE [LARGE SCALE GENOMIC DNA]</scope>
    <source>
        <strain evidence="2">HL-2020</strain>
        <tissue evidence="2">Leaf</tissue>
    </source>
</reference>
<evidence type="ECO:0000259" key="1">
    <source>
        <dbReference type="Pfam" id="PF10172"/>
    </source>
</evidence>
<proteinExistence type="predicted"/>
<keyword evidence="3" id="KW-1185">Reference proteome</keyword>
<comment type="caution">
    <text evidence="2">The sequence shown here is derived from an EMBL/GenBank/DDBJ whole genome shotgun (WGS) entry which is preliminary data.</text>
</comment>
<dbReference type="EMBL" id="JADFTS010000008">
    <property type="protein sequence ID" value="KAF9594594.1"/>
    <property type="molecule type" value="Genomic_DNA"/>
</dbReference>
<name>A0A835LK61_9MAGN</name>
<organism evidence="2 3">
    <name type="scientific">Coptis chinensis</name>
    <dbReference type="NCBI Taxonomy" id="261450"/>
    <lineage>
        <taxon>Eukaryota</taxon>
        <taxon>Viridiplantae</taxon>
        <taxon>Streptophyta</taxon>
        <taxon>Embryophyta</taxon>
        <taxon>Tracheophyta</taxon>
        <taxon>Spermatophyta</taxon>
        <taxon>Magnoliopsida</taxon>
        <taxon>Ranunculales</taxon>
        <taxon>Ranunculaceae</taxon>
        <taxon>Coptidoideae</taxon>
        <taxon>Coptis</taxon>
    </lineage>
</organism>